<name>A0A0N1P2G7_9EURO</name>
<comment type="caution">
    <text evidence="3">The sequence shown here is derived from an EMBL/GenBank/DDBJ whole genome shotgun (WGS) entry which is preliminary data.</text>
</comment>
<feature type="region of interest" description="Disordered" evidence="1">
    <location>
        <begin position="407"/>
        <end position="462"/>
    </location>
</feature>
<dbReference type="GO" id="GO:0005737">
    <property type="term" value="C:cytoplasm"/>
    <property type="evidence" value="ECO:0007669"/>
    <property type="project" value="TreeGrafter"/>
</dbReference>
<feature type="compositionally biased region" description="Low complexity" evidence="1">
    <location>
        <begin position="709"/>
        <end position="752"/>
    </location>
</feature>
<feature type="compositionally biased region" description="Basic and acidic residues" evidence="1">
    <location>
        <begin position="423"/>
        <end position="435"/>
    </location>
</feature>
<dbReference type="OrthoDB" id="192887at2759"/>
<reference evidence="3 4" key="1">
    <citation type="submission" date="2015-06" db="EMBL/GenBank/DDBJ databases">
        <title>Draft genome of the ant-associated black yeast Phialophora attae CBS 131958.</title>
        <authorList>
            <person name="Moreno L.F."/>
            <person name="Stielow B.J."/>
            <person name="de Hoog S."/>
            <person name="Vicente V.A."/>
            <person name="Weiss V.A."/>
            <person name="de Vries M."/>
            <person name="Cruz L.M."/>
            <person name="Souza E.M."/>
        </authorList>
    </citation>
    <scope>NUCLEOTIDE SEQUENCE [LARGE SCALE GENOMIC DNA]</scope>
    <source>
        <strain evidence="3 4">CBS 131958</strain>
    </source>
</reference>
<dbReference type="PANTHER" id="PTHR31017:SF1">
    <property type="entry name" value="LATE SECRETORY PATHWAY PROTEIN AVL9 HOMOLOG"/>
    <property type="match status" value="1"/>
</dbReference>
<dbReference type="Pfam" id="PF09794">
    <property type="entry name" value="Avl9"/>
    <property type="match status" value="1"/>
</dbReference>
<dbReference type="GeneID" id="28739044"/>
<feature type="region of interest" description="Disordered" evidence="1">
    <location>
        <begin position="679"/>
        <end position="767"/>
    </location>
</feature>
<feature type="region of interest" description="Disordered" evidence="1">
    <location>
        <begin position="68"/>
        <end position="93"/>
    </location>
</feature>
<feature type="compositionally biased region" description="Polar residues" evidence="1">
    <location>
        <begin position="407"/>
        <end position="417"/>
    </location>
</feature>
<dbReference type="Proteomes" id="UP000038010">
    <property type="component" value="Unassembled WGS sequence"/>
</dbReference>
<feature type="compositionally biased region" description="Low complexity" evidence="1">
    <location>
        <begin position="622"/>
        <end position="631"/>
    </location>
</feature>
<dbReference type="AlphaFoldDB" id="A0A0N1P2G7"/>
<evidence type="ECO:0000313" key="3">
    <source>
        <dbReference type="EMBL" id="KPI43494.1"/>
    </source>
</evidence>
<gene>
    <name evidence="3" type="ORF">AB675_6842</name>
</gene>
<feature type="domain" description="AVL9/DENND6" evidence="2">
    <location>
        <begin position="7"/>
        <end position="383"/>
    </location>
</feature>
<dbReference type="VEuPathDB" id="FungiDB:AB675_6842"/>
<dbReference type="PANTHER" id="PTHR31017">
    <property type="entry name" value="LATE SECRETORY PATHWAY PROTEIN AVL9-RELATED"/>
    <property type="match status" value="1"/>
</dbReference>
<organism evidence="3 4">
    <name type="scientific">Cyphellophora attinorum</name>
    <dbReference type="NCBI Taxonomy" id="1664694"/>
    <lineage>
        <taxon>Eukaryota</taxon>
        <taxon>Fungi</taxon>
        <taxon>Dikarya</taxon>
        <taxon>Ascomycota</taxon>
        <taxon>Pezizomycotina</taxon>
        <taxon>Eurotiomycetes</taxon>
        <taxon>Chaetothyriomycetidae</taxon>
        <taxon>Chaetothyriales</taxon>
        <taxon>Cyphellophoraceae</taxon>
        <taxon>Cyphellophora</taxon>
    </lineage>
</organism>
<evidence type="ECO:0000259" key="2">
    <source>
        <dbReference type="Pfam" id="PF09794"/>
    </source>
</evidence>
<feature type="region of interest" description="Disordered" evidence="1">
    <location>
        <begin position="591"/>
        <end position="631"/>
    </location>
</feature>
<dbReference type="InterPro" id="IPR051731">
    <property type="entry name" value="DENND11/AVL9_GEFs"/>
</dbReference>
<feature type="compositionally biased region" description="Polar residues" evidence="1">
    <location>
        <begin position="443"/>
        <end position="462"/>
    </location>
</feature>
<feature type="compositionally biased region" description="Polar residues" evidence="1">
    <location>
        <begin position="693"/>
        <end position="703"/>
    </location>
</feature>
<feature type="compositionally biased region" description="Gly residues" evidence="1">
    <location>
        <begin position="72"/>
        <end position="81"/>
    </location>
</feature>
<dbReference type="EMBL" id="LFJN01000005">
    <property type="protein sequence ID" value="KPI43494.1"/>
    <property type="molecule type" value="Genomic_DNA"/>
</dbReference>
<dbReference type="InterPro" id="IPR018307">
    <property type="entry name" value="ABL9/DENND6_dom"/>
</dbReference>
<accession>A0A0N1P2G7</accession>
<protein>
    <submittedName>
        <fullName evidence="3">Late secretory pathway protein AVL9</fullName>
    </submittedName>
</protein>
<keyword evidence="4" id="KW-1185">Reference proteome</keyword>
<sequence>MTTFNPEVCVVDFNHARGPEIEFWVTPQGQALYDNNDWSLLPFMALSDGVHALVEDFSYFTLLRQPESGEKSGTGGAGGAVKGKESEPAAPRKGASTLFGIACTRQIRSDRLRVRSKSVTRSSVQKSVVLVVDTVAGMGELRTRLGMVTEMWFAQEDFSDTTILKGFQESLVRTSTSSPAEQFSGLSLREVIHEFRHQTLVLVKCLLLQRKMLFFSTKCERMCMLQFALLSLLPGLSSHLETASHPELDQVAKPDAATVKQSARAELLSSFGQPLPIFSKGSFFSPYTPLQHLDMLGSYSTRSYVVGSTNALLLQQQSRYADIMVNLDTEPYNRRWIDNLTQQVLDTWDPDNPSRPKNMGYAGSEEMIRLQFEEYILSLCSSMAYQVYRERTDGSVKDVFWKGDQGQETGVVSTQNEADAPELQEKQTTDDEKPPPKAPRPSAEQQQPQPQHNSRAHQRTSSLDAHLLPSVDLGANALDFNPEFLAAWRDTRNFELFIASLPENVTHPFSPTSTVMDTSRKPRIFDLIPPQHPTGGGLNIDDVQRRVVQGIGQLRTNYKVDERVAETRENVGKALEAGKERFGKLWESIEERRRRGGGGQDENSRPTSADGREVKAAGIGPTAQADTTAGSGGTAAWTAAIQERAAKVQKPDTTQLQHAAKENAAKAGAYLSSWGSWAKEKSRDWQQQQQAQKNKGMTGSSQVLGGGSSAPASTMATATGTTNATASATATPGDSTATTASAGSDTLATSTSKPQRMSAGKFKEDID</sequence>
<evidence type="ECO:0000256" key="1">
    <source>
        <dbReference type="SAM" id="MobiDB-lite"/>
    </source>
</evidence>
<proteinExistence type="predicted"/>
<evidence type="ECO:0000313" key="4">
    <source>
        <dbReference type="Proteomes" id="UP000038010"/>
    </source>
</evidence>
<dbReference type="RefSeq" id="XP_018003457.1">
    <property type="nucleotide sequence ID" value="XM_018147164.1"/>
</dbReference>